<evidence type="ECO:0000313" key="1">
    <source>
        <dbReference type="EMBL" id="TNY30792.1"/>
    </source>
</evidence>
<reference evidence="1 2" key="1">
    <citation type="submission" date="2019-06" db="EMBL/GenBank/DDBJ databases">
        <title>Genome of new Rhodobacteraceae sp. SM1903.</title>
        <authorList>
            <person name="Ren X."/>
        </authorList>
    </citation>
    <scope>NUCLEOTIDE SEQUENCE [LARGE SCALE GENOMIC DNA]</scope>
    <source>
        <strain evidence="1 2">SM1903</strain>
    </source>
</reference>
<comment type="caution">
    <text evidence="1">The sequence shown here is derived from an EMBL/GenBank/DDBJ whole genome shotgun (WGS) entry which is preliminary data.</text>
</comment>
<organism evidence="1 2">
    <name type="scientific">Pelagovum pacificum</name>
    <dbReference type="NCBI Taxonomy" id="2588711"/>
    <lineage>
        <taxon>Bacteria</taxon>
        <taxon>Pseudomonadati</taxon>
        <taxon>Pseudomonadota</taxon>
        <taxon>Alphaproteobacteria</taxon>
        <taxon>Rhodobacterales</taxon>
        <taxon>Paracoccaceae</taxon>
        <taxon>Pelagovum</taxon>
    </lineage>
</organism>
<gene>
    <name evidence="1" type="ORF">FHY64_16880</name>
</gene>
<dbReference type="RefSeq" id="WP_198571724.1">
    <property type="nucleotide sequence ID" value="NZ_CP065915.1"/>
</dbReference>
<keyword evidence="2" id="KW-1185">Reference proteome</keyword>
<dbReference type="EMBL" id="VFFF01000003">
    <property type="protein sequence ID" value="TNY30792.1"/>
    <property type="molecule type" value="Genomic_DNA"/>
</dbReference>
<dbReference type="AlphaFoldDB" id="A0A5C5G9U0"/>
<evidence type="ECO:0000313" key="2">
    <source>
        <dbReference type="Proteomes" id="UP000314011"/>
    </source>
</evidence>
<accession>A0A5C5G9U0</accession>
<sequence length="260" mass="28148">MGHNTLGVIPNNVKWRRVVGLLGSDAAGPEVFAASAQAAERDLLDASDDPVFVEAVRLLLAIPAAARSEDFGDALRQLDLSVVDQPELLDIIVATGQRLDNVRRSTNRRTDLGELAGRALTATLSDWIGNSLPGLFEATADDVRLAARTLSYSKRISELTRGYFANLTKATLAYWLERDLSNHVGADARFAAQGSRSAFDEELGAYAHEATRIIKEFSSGWYGKTLHDRGGFSEHDAASFGAVSLKKIVAELKVKRVAHG</sequence>
<name>A0A5C5G9U0_9RHOB</name>
<dbReference type="Proteomes" id="UP000314011">
    <property type="component" value="Unassembled WGS sequence"/>
</dbReference>
<protein>
    <submittedName>
        <fullName evidence="1">Uncharacterized protein</fullName>
    </submittedName>
</protein>
<proteinExistence type="predicted"/>